<dbReference type="RefSeq" id="WP_183337998.1">
    <property type="nucleotide sequence ID" value="NZ_JACHZG010000001.1"/>
</dbReference>
<keyword evidence="3" id="KW-1185">Reference proteome</keyword>
<dbReference type="Gene3D" id="3.40.50.620">
    <property type="entry name" value="HUPs"/>
    <property type="match status" value="1"/>
</dbReference>
<dbReference type="InterPro" id="IPR006016">
    <property type="entry name" value="UspA"/>
</dbReference>
<sequence>MTAEAPPVSPILLGTTPQQPPEVLEVALSLARRSGTLLVCAQVDPMAYVVEEHPDGSVESRPVDPDRADWNSASFDHDLTVRIQTAARAAGVQVTFRSLAGDVGAALARLAEVLGAEMIVVGSREGGVRASMHDFFNGSVAAHLTHRQSRPVVVVPVNPTPVGTAAPWEEPAP</sequence>
<reference evidence="2 3" key="1">
    <citation type="submission" date="2020-08" db="EMBL/GenBank/DDBJ databases">
        <title>Sequencing the genomes of 1000 actinobacteria strains.</title>
        <authorList>
            <person name="Klenk H.-P."/>
        </authorList>
    </citation>
    <scope>NUCLEOTIDE SEQUENCE [LARGE SCALE GENOMIC DNA]</scope>
    <source>
        <strain evidence="2 3">DSM 11053</strain>
    </source>
</reference>
<dbReference type="EMBL" id="JACHZG010000001">
    <property type="protein sequence ID" value="MBB3327046.1"/>
    <property type="molecule type" value="Genomic_DNA"/>
</dbReference>
<feature type="domain" description="UspA" evidence="1">
    <location>
        <begin position="10"/>
        <end position="156"/>
    </location>
</feature>
<comment type="caution">
    <text evidence="2">The sequence shown here is derived from an EMBL/GenBank/DDBJ whole genome shotgun (WGS) entry which is preliminary data.</text>
</comment>
<gene>
    <name evidence="2" type="ORF">FHX39_001990</name>
</gene>
<dbReference type="InterPro" id="IPR014729">
    <property type="entry name" value="Rossmann-like_a/b/a_fold"/>
</dbReference>
<dbReference type="Pfam" id="PF00582">
    <property type="entry name" value="Usp"/>
    <property type="match status" value="1"/>
</dbReference>
<evidence type="ECO:0000313" key="2">
    <source>
        <dbReference type="EMBL" id="MBB3327046.1"/>
    </source>
</evidence>
<dbReference type="SUPFAM" id="SSF52402">
    <property type="entry name" value="Adenine nucleotide alpha hydrolases-like"/>
    <property type="match status" value="1"/>
</dbReference>
<dbReference type="AlphaFoldDB" id="A0A7W5JVF6"/>
<proteinExistence type="predicted"/>
<evidence type="ECO:0000259" key="1">
    <source>
        <dbReference type="Pfam" id="PF00582"/>
    </source>
</evidence>
<evidence type="ECO:0000313" key="3">
    <source>
        <dbReference type="Proteomes" id="UP000565572"/>
    </source>
</evidence>
<organism evidence="2 3">
    <name type="scientific">Microlunatus antarcticus</name>
    <dbReference type="NCBI Taxonomy" id="53388"/>
    <lineage>
        <taxon>Bacteria</taxon>
        <taxon>Bacillati</taxon>
        <taxon>Actinomycetota</taxon>
        <taxon>Actinomycetes</taxon>
        <taxon>Propionibacteriales</taxon>
        <taxon>Propionibacteriaceae</taxon>
        <taxon>Microlunatus</taxon>
    </lineage>
</organism>
<dbReference type="Proteomes" id="UP000565572">
    <property type="component" value="Unassembled WGS sequence"/>
</dbReference>
<protein>
    <submittedName>
        <fullName evidence="2">Nucleotide-binding universal stress UspA family protein</fullName>
    </submittedName>
</protein>
<name>A0A7W5JVF6_9ACTN</name>
<accession>A0A7W5JVF6</accession>